<evidence type="ECO:0000313" key="2">
    <source>
        <dbReference type="EMBL" id="GGJ01641.1"/>
    </source>
</evidence>
<comment type="caution">
    <text evidence="2">The sequence shown here is derived from an EMBL/GenBank/DDBJ whole genome shotgun (WGS) entry which is preliminary data.</text>
</comment>
<feature type="transmembrane region" description="Helical" evidence="1">
    <location>
        <begin position="6"/>
        <end position="27"/>
    </location>
</feature>
<protein>
    <submittedName>
        <fullName evidence="2">Uncharacterized protein</fullName>
    </submittedName>
</protein>
<gene>
    <name evidence="2" type="ORF">GCM10010885_08540</name>
</gene>
<evidence type="ECO:0000313" key="3">
    <source>
        <dbReference type="Proteomes" id="UP000637695"/>
    </source>
</evidence>
<dbReference type="EMBL" id="BMOY01000009">
    <property type="protein sequence ID" value="GGJ01641.1"/>
    <property type="molecule type" value="Genomic_DNA"/>
</dbReference>
<evidence type="ECO:0000256" key="1">
    <source>
        <dbReference type="SAM" id="Phobius"/>
    </source>
</evidence>
<reference evidence="2" key="1">
    <citation type="journal article" date="2014" name="Int. J. Syst. Evol. Microbiol.">
        <title>Complete genome sequence of Corynebacterium casei LMG S-19264T (=DSM 44701T), isolated from a smear-ripened cheese.</title>
        <authorList>
            <consortium name="US DOE Joint Genome Institute (JGI-PGF)"/>
            <person name="Walter F."/>
            <person name="Albersmeier A."/>
            <person name="Kalinowski J."/>
            <person name="Ruckert C."/>
        </authorList>
    </citation>
    <scope>NUCLEOTIDE SEQUENCE</scope>
    <source>
        <strain evidence="2">JCM 18487</strain>
    </source>
</reference>
<dbReference type="RefSeq" id="WP_188881354.1">
    <property type="nucleotide sequence ID" value="NZ_BMOY01000009.1"/>
</dbReference>
<sequence>MKVPSLSQWAVGVMALIMTFMQIPFPISWRFLLQLSRPPIAKDYVLPGDHFDQKTMDQIKKDLQQYGTFGMPLDLGSPSRPIFNR</sequence>
<name>A0A917K6A9_9BACL</name>
<keyword evidence="1" id="KW-1133">Transmembrane helix</keyword>
<reference evidence="2" key="2">
    <citation type="submission" date="2020-09" db="EMBL/GenBank/DDBJ databases">
        <authorList>
            <person name="Sun Q."/>
            <person name="Ohkuma M."/>
        </authorList>
    </citation>
    <scope>NUCLEOTIDE SEQUENCE</scope>
    <source>
        <strain evidence="2">JCM 18487</strain>
    </source>
</reference>
<accession>A0A917K6A9</accession>
<dbReference type="AlphaFoldDB" id="A0A917K6A9"/>
<organism evidence="2 3">
    <name type="scientific">Alicyclobacillus cellulosilyticus</name>
    <dbReference type="NCBI Taxonomy" id="1003997"/>
    <lineage>
        <taxon>Bacteria</taxon>
        <taxon>Bacillati</taxon>
        <taxon>Bacillota</taxon>
        <taxon>Bacilli</taxon>
        <taxon>Bacillales</taxon>
        <taxon>Alicyclobacillaceae</taxon>
        <taxon>Alicyclobacillus</taxon>
    </lineage>
</organism>
<keyword evidence="3" id="KW-1185">Reference proteome</keyword>
<keyword evidence="1" id="KW-0812">Transmembrane</keyword>
<keyword evidence="1" id="KW-0472">Membrane</keyword>
<proteinExistence type="predicted"/>
<dbReference type="Proteomes" id="UP000637695">
    <property type="component" value="Unassembled WGS sequence"/>
</dbReference>